<dbReference type="CDD" id="cd00882">
    <property type="entry name" value="Ras_like_GTPase"/>
    <property type="match status" value="1"/>
</dbReference>
<dbReference type="EMBL" id="JAKWJU010000002">
    <property type="protein sequence ID" value="MCH6161487.1"/>
    <property type="molecule type" value="Genomic_DNA"/>
</dbReference>
<dbReference type="SUPFAM" id="SSF52540">
    <property type="entry name" value="P-loop containing nucleoside triphosphate hydrolases"/>
    <property type="match status" value="1"/>
</dbReference>
<accession>A0ABS9SYZ4</accession>
<evidence type="ECO:0008006" key="3">
    <source>
        <dbReference type="Google" id="ProtNLM"/>
    </source>
</evidence>
<organism evidence="1 2">
    <name type="scientific">Streptomyces marispadix</name>
    <dbReference type="NCBI Taxonomy" id="2922868"/>
    <lineage>
        <taxon>Bacteria</taxon>
        <taxon>Bacillati</taxon>
        <taxon>Actinomycetota</taxon>
        <taxon>Actinomycetes</taxon>
        <taxon>Kitasatosporales</taxon>
        <taxon>Streptomycetaceae</taxon>
        <taxon>Streptomyces</taxon>
    </lineage>
</organism>
<dbReference type="RefSeq" id="WP_241059958.1">
    <property type="nucleotide sequence ID" value="NZ_JAKWJU010000002.1"/>
</dbReference>
<dbReference type="Proteomes" id="UP001166784">
    <property type="component" value="Unassembled WGS sequence"/>
</dbReference>
<keyword evidence="2" id="KW-1185">Reference proteome</keyword>
<evidence type="ECO:0000313" key="2">
    <source>
        <dbReference type="Proteomes" id="UP001166784"/>
    </source>
</evidence>
<comment type="caution">
    <text evidence="1">The sequence shown here is derived from an EMBL/GenBank/DDBJ whole genome shotgun (WGS) entry which is preliminary data.</text>
</comment>
<evidence type="ECO:0000313" key="1">
    <source>
        <dbReference type="EMBL" id="MCH6161487.1"/>
    </source>
</evidence>
<proteinExistence type="predicted"/>
<reference evidence="1" key="2">
    <citation type="journal article" date="2023" name="Int. J. Syst. Evol. Microbiol.">
        <title>Streptomyces marispadix sp. nov., isolated from marine beach sediment of the Northern Coast of Portugal.</title>
        <authorList>
            <person name="dos Santos J.D.N."/>
            <person name="Vitorino I.R."/>
            <person name="Kallscheuer N."/>
            <person name="Srivastava A."/>
            <person name="Krautwurst S."/>
            <person name="Marz M."/>
            <person name="Jogler C."/>
            <person name="Lobo Da Cunha A."/>
            <person name="Catita J."/>
            <person name="Goncalves H."/>
            <person name="Gonzalez I."/>
            <person name="Reyes F."/>
            <person name="Lage O.M."/>
        </authorList>
    </citation>
    <scope>NUCLEOTIDE SEQUENCE</scope>
    <source>
        <strain evidence="1">M600PL45_2</strain>
    </source>
</reference>
<sequence>MIATAGAMVVLGEPGSGKTSVLSQLTEELPSVIDPWEGTTAACLWINGGNLTEASYQEELGCHFDGLPPAGVTTGETGVLWVVLDQMDESPLRLHLARRLERSLRGRDTSRVRFLMACRTDDYPPTMTAVLSKAFKACWRVDLAPLSREDAVALADSAGVPGQDLIAAAEEAGAAVLASIPLTLELLVLTYQRDGQLHGKPENLFARGVTLLAEGRDPQRFGSSGVTSASQRESLAGRIAAQMLLSGHRSVWLGHVFEAGAFDAPGDALLDDLEQGTTGSYRVTRQMLLETLATALFTAPEENRRAFRHSSVTAYLAARYLTEQKTNEQQLKNLFLVGAPDGETASIPAPLRETAAWLVAMNPNATRWLADADPESLAVHSALVRSDEVRQLTVSRLLERAAQVELGNTGWSFTRWNLHYPGLADQLADVLETAPQEGAADWQSTARVRLAIKLAQEASTASPRLAEALLRLAENEAWGQAERRLAARAAHGCDADRAVPGLRRILASLMESSTAADIDPDHDLRGTVLSLLWPDHLDVETMLAALRPPREHMYGAMDGFLSTMSRQCPDEDLPRLLAWLGKGILAPDRSGSGFVFSHDYMNTTLIHSAVNRVLADDDPERYFHSLAKMILILLRGNHKVPLPECLQPDKHGQESRQVQELRRRVCHALVCEAAQVGVEPRLAAWMIAYDWQLPPSVRWNAPLLRERAIRHRLVDAVDFAWALDQTVQSAASGAVVLTAVYGELAARLFPVDDHEAFELAYDEDHPAWPHLRTFYEPIHLNSDLAQSLQRNHRAQEHQRWPAAEFTAKQARLLTQAREGDNDSLRQFLLRLRVEPQTGRLEDLSDSILAWPGVVALGDDLSDLPELALRYLTTEHDHADSWLQHSRSDWRAWTGYALLVNLHSNDQLADLPVSVWRRWAAAVLTQFTGRSTSYSEAPRRDLLQLTADHAPNTLARRITQRVTTALINGLQPLEINIVDPRWAPELQAAMEGLASGVATCLGLAASQAEGAVPALETRVDGPLVLADSEEGQEAALWTWDILLRSLLATGSGIANSMVDATLDGRSEAPLAARAAVQAAHSLLITDAEAHWARVKAFTATDAEFGRGLAEACARTETGHQIHGSLSDAGVADLYQWLSNLYPEEEDQRDLGMHWVTPEEEARTWRDRLLRELSRRATAGAVHQLRKLAIQFPERLAVAAAVVAATKEYAAASWKQMSTRDVTRVLQDSSRRVIRNSIDLLDVVYEVLEQVARDLPQHGELLWDRTPGRRREKSATAAADQPVADVWCPKPEAALCAYLTHELNLRLVRHRVAVNREVLIQPTNDFGAGDRTDILIDALPSLEDAPIGKPLKLIIEVKGAWNADVMTAQKDQLAGRYLPETNTDVGIYLVGWYPIELWSPTGERGRARAERLATSHKLLADLQDQATQLSRTDSVHLRPLVITIERPRKR</sequence>
<name>A0ABS9SYZ4_9ACTN</name>
<protein>
    <recommendedName>
        <fullName evidence="3">NACHT domain-containing protein</fullName>
    </recommendedName>
</protein>
<dbReference type="InterPro" id="IPR027417">
    <property type="entry name" value="P-loop_NTPase"/>
</dbReference>
<reference evidence="1" key="1">
    <citation type="submission" date="2022-03" db="EMBL/GenBank/DDBJ databases">
        <authorList>
            <person name="Santos J.D.N."/>
            <person name="Kallscheuer N."/>
            <person name="Jogler C."/>
            <person name="Lage O.M."/>
        </authorList>
    </citation>
    <scope>NUCLEOTIDE SEQUENCE</scope>
    <source>
        <strain evidence="1">M600PL45_2</strain>
    </source>
</reference>
<gene>
    <name evidence="1" type="ORF">MMA15_14095</name>
</gene>